<gene>
    <name evidence="1" type="ORF">Dpo_5c02590</name>
</gene>
<comment type="caution">
    <text evidence="1">The sequence shown here is derived from an EMBL/GenBank/DDBJ whole genome shotgun (WGS) entry which is preliminary data.</text>
</comment>
<name>S0FW99_9BACT</name>
<reference evidence="1 2" key="1">
    <citation type="journal article" date="2013" name="Genome Announc.">
        <title>Draft Genome Sequence of Desulfotignum phosphitoxidans DSM 13687 Strain FiPS-3.</title>
        <authorList>
            <person name="Poehlein A."/>
            <person name="Daniel R."/>
            <person name="Simeonova D.D."/>
        </authorList>
    </citation>
    <scope>NUCLEOTIDE SEQUENCE [LARGE SCALE GENOMIC DNA]</scope>
    <source>
        <strain evidence="1 2">DSM 13687</strain>
    </source>
</reference>
<keyword evidence="2" id="KW-1185">Reference proteome</keyword>
<accession>S0FW99</accession>
<dbReference type="EMBL" id="APJX01000005">
    <property type="protein sequence ID" value="EMS79333.1"/>
    <property type="molecule type" value="Genomic_DNA"/>
</dbReference>
<sequence length="143" mass="16097">MTHEDRGHYAGKHPQRKIDPVVVEKLEKLKDINQITCAAAHRVASDLNISPKEVGVQVDLMELRLVQCQLGLFGHTPGSGQSDKEIRVSDDLKLRLEKATKEGRISCKACWDIAREFKMSRMDIGSVCKKIDLRIKPCQLGTF</sequence>
<dbReference type="Proteomes" id="UP000014216">
    <property type="component" value="Unassembled WGS sequence"/>
</dbReference>
<dbReference type="OrthoDB" id="5420904at2"/>
<organism evidence="1 2">
    <name type="scientific">Desulfotignum phosphitoxidans DSM 13687</name>
    <dbReference type="NCBI Taxonomy" id="1286635"/>
    <lineage>
        <taxon>Bacteria</taxon>
        <taxon>Pseudomonadati</taxon>
        <taxon>Thermodesulfobacteriota</taxon>
        <taxon>Desulfobacteria</taxon>
        <taxon>Desulfobacterales</taxon>
        <taxon>Desulfobacteraceae</taxon>
        <taxon>Desulfotignum</taxon>
    </lineage>
</organism>
<protein>
    <submittedName>
        <fullName evidence="1">Uncharacterized protein</fullName>
    </submittedName>
</protein>
<dbReference type="AlphaFoldDB" id="S0FW99"/>
<evidence type="ECO:0000313" key="1">
    <source>
        <dbReference type="EMBL" id="EMS79333.1"/>
    </source>
</evidence>
<dbReference type="RefSeq" id="WP_006966463.1">
    <property type="nucleotide sequence ID" value="NZ_APJX01000005.1"/>
</dbReference>
<proteinExistence type="predicted"/>
<evidence type="ECO:0000313" key="2">
    <source>
        <dbReference type="Proteomes" id="UP000014216"/>
    </source>
</evidence>